<organism evidence="1">
    <name type="scientific">Oryza meridionalis</name>
    <dbReference type="NCBI Taxonomy" id="40149"/>
    <lineage>
        <taxon>Eukaryota</taxon>
        <taxon>Viridiplantae</taxon>
        <taxon>Streptophyta</taxon>
        <taxon>Embryophyta</taxon>
        <taxon>Tracheophyta</taxon>
        <taxon>Spermatophyta</taxon>
        <taxon>Magnoliopsida</taxon>
        <taxon>Liliopsida</taxon>
        <taxon>Poales</taxon>
        <taxon>Poaceae</taxon>
        <taxon>BOP clade</taxon>
        <taxon>Oryzoideae</taxon>
        <taxon>Oryzeae</taxon>
        <taxon>Oryzinae</taxon>
        <taxon>Oryza</taxon>
    </lineage>
</organism>
<evidence type="ECO:0000313" key="2">
    <source>
        <dbReference type="Proteomes" id="UP000008021"/>
    </source>
</evidence>
<dbReference type="EnsemblPlants" id="OMERI03G03440.1">
    <property type="protein sequence ID" value="OMERI03G03440.1"/>
    <property type="gene ID" value="OMERI03G03440"/>
</dbReference>
<protein>
    <submittedName>
        <fullName evidence="1">Uncharacterized protein</fullName>
    </submittedName>
</protein>
<dbReference type="Proteomes" id="UP000008021">
    <property type="component" value="Chromosome 3"/>
</dbReference>
<evidence type="ECO:0000313" key="1">
    <source>
        <dbReference type="EnsemblPlants" id="OMERI03G03440.1"/>
    </source>
</evidence>
<dbReference type="AlphaFoldDB" id="A0A0E0CV53"/>
<reference evidence="1" key="1">
    <citation type="submission" date="2015-04" db="UniProtKB">
        <authorList>
            <consortium name="EnsemblPlants"/>
        </authorList>
    </citation>
    <scope>IDENTIFICATION</scope>
</reference>
<sequence length="161" mass="16630">MSSSLFLIPPFSLSLSLPFGRPREARAGAAAPAGTEAAVAGGSLSGGGGGGADRFTSDLSQLIADVMSGSVPLDASTSIPGTVAILGVFKQDKINCSPLPTHPILQWMMNDLLTINFISYFWILDATGNELVVMMGLARELTLDGHAVSSSNDLTTSSLQC</sequence>
<accession>A0A0E0CV53</accession>
<proteinExistence type="predicted"/>
<keyword evidence="2" id="KW-1185">Reference proteome</keyword>
<dbReference type="Gramene" id="OMERI03G03440.1">
    <property type="protein sequence ID" value="OMERI03G03440.1"/>
    <property type="gene ID" value="OMERI03G03440"/>
</dbReference>
<reference evidence="1" key="2">
    <citation type="submission" date="2018-05" db="EMBL/GenBank/DDBJ databases">
        <title>OmerRS3 (Oryza meridionalis Reference Sequence Version 3).</title>
        <authorList>
            <person name="Zhang J."/>
            <person name="Kudrna D."/>
            <person name="Lee S."/>
            <person name="Talag J."/>
            <person name="Welchert J."/>
            <person name="Wing R.A."/>
        </authorList>
    </citation>
    <scope>NUCLEOTIDE SEQUENCE [LARGE SCALE GENOMIC DNA]</scope>
    <source>
        <strain evidence="1">cv. OR44</strain>
    </source>
</reference>
<dbReference type="HOGENOM" id="CLU_1646386_0_0_1"/>
<name>A0A0E0CV53_9ORYZ</name>